<comment type="caution">
    <text evidence="4">The sequence shown here is derived from an EMBL/GenBank/DDBJ whole genome shotgun (WGS) entry which is preliminary data.</text>
</comment>
<dbReference type="SUPFAM" id="SSF54928">
    <property type="entry name" value="RNA-binding domain, RBD"/>
    <property type="match status" value="1"/>
</dbReference>
<accession>A0A8X8B9Z5</accession>
<dbReference type="Gene3D" id="3.30.70.330">
    <property type="match status" value="1"/>
</dbReference>
<keyword evidence="2" id="KW-1133">Transmembrane helix</keyword>
<dbReference type="GO" id="GO:0003723">
    <property type="term" value="F:RNA binding"/>
    <property type="evidence" value="ECO:0007669"/>
    <property type="project" value="UniProtKB-UniRule"/>
</dbReference>
<sequence>MEHIVLLVEDLDTNNKSESDIKDILRNHFSVCGNVYKIYIPKNDTGGCLSFAFVFLIQNISKLEQMENLLEINGHEIKLSDYTFQARFKDIKAKMEAEGIHLVILLIYIIPNPLTLVIILIIQ</sequence>
<keyword evidence="1" id="KW-0694">RNA-binding</keyword>
<feature type="transmembrane region" description="Helical" evidence="2">
    <location>
        <begin position="99"/>
        <end position="122"/>
    </location>
</feature>
<keyword evidence="2" id="KW-0812">Transmembrane</keyword>
<evidence type="ECO:0000256" key="1">
    <source>
        <dbReference type="PROSITE-ProRule" id="PRU00176"/>
    </source>
</evidence>
<dbReference type="InterPro" id="IPR035979">
    <property type="entry name" value="RBD_domain_sf"/>
</dbReference>
<gene>
    <name evidence="4" type="ORF">Bca52824_009200</name>
</gene>
<dbReference type="EMBL" id="JAAMPC010000002">
    <property type="protein sequence ID" value="KAG2326472.1"/>
    <property type="molecule type" value="Genomic_DNA"/>
</dbReference>
<evidence type="ECO:0000313" key="4">
    <source>
        <dbReference type="EMBL" id="KAG2326472.1"/>
    </source>
</evidence>
<keyword evidence="5" id="KW-1185">Reference proteome</keyword>
<dbReference type="AlphaFoldDB" id="A0A8X8B9Z5"/>
<feature type="domain" description="RRM" evidence="3">
    <location>
        <begin position="4"/>
        <end position="98"/>
    </location>
</feature>
<evidence type="ECO:0000259" key="3">
    <source>
        <dbReference type="PROSITE" id="PS50102"/>
    </source>
</evidence>
<organism evidence="4 5">
    <name type="scientific">Brassica carinata</name>
    <name type="common">Ethiopian mustard</name>
    <name type="synonym">Abyssinian cabbage</name>
    <dbReference type="NCBI Taxonomy" id="52824"/>
    <lineage>
        <taxon>Eukaryota</taxon>
        <taxon>Viridiplantae</taxon>
        <taxon>Streptophyta</taxon>
        <taxon>Embryophyta</taxon>
        <taxon>Tracheophyta</taxon>
        <taxon>Spermatophyta</taxon>
        <taxon>Magnoliopsida</taxon>
        <taxon>eudicotyledons</taxon>
        <taxon>Gunneridae</taxon>
        <taxon>Pentapetalae</taxon>
        <taxon>rosids</taxon>
        <taxon>malvids</taxon>
        <taxon>Brassicales</taxon>
        <taxon>Brassicaceae</taxon>
        <taxon>Brassiceae</taxon>
        <taxon>Brassica</taxon>
    </lineage>
</organism>
<evidence type="ECO:0000256" key="2">
    <source>
        <dbReference type="SAM" id="Phobius"/>
    </source>
</evidence>
<evidence type="ECO:0000313" key="5">
    <source>
        <dbReference type="Proteomes" id="UP000886595"/>
    </source>
</evidence>
<dbReference type="InterPro" id="IPR012677">
    <property type="entry name" value="Nucleotide-bd_a/b_plait_sf"/>
</dbReference>
<dbReference type="Proteomes" id="UP000886595">
    <property type="component" value="Unassembled WGS sequence"/>
</dbReference>
<keyword evidence="2" id="KW-0472">Membrane</keyword>
<reference evidence="4 5" key="1">
    <citation type="submission" date="2020-02" db="EMBL/GenBank/DDBJ databases">
        <authorList>
            <person name="Ma Q."/>
            <person name="Huang Y."/>
            <person name="Song X."/>
            <person name="Pei D."/>
        </authorList>
    </citation>
    <scope>NUCLEOTIDE SEQUENCE [LARGE SCALE GENOMIC DNA]</scope>
    <source>
        <strain evidence="4">Sxm20200214</strain>
        <tissue evidence="4">Leaf</tissue>
    </source>
</reference>
<dbReference type="PROSITE" id="PS50102">
    <property type="entry name" value="RRM"/>
    <property type="match status" value="1"/>
</dbReference>
<proteinExistence type="predicted"/>
<protein>
    <recommendedName>
        <fullName evidence="3">RRM domain-containing protein</fullName>
    </recommendedName>
</protein>
<dbReference type="InterPro" id="IPR000504">
    <property type="entry name" value="RRM_dom"/>
</dbReference>
<name>A0A8X8B9Z5_BRACI</name>